<accession>A0A1I5B457</accession>
<name>A0A1I5B457_9FLAO</name>
<dbReference type="Proteomes" id="UP000198705">
    <property type="component" value="Unassembled WGS sequence"/>
</dbReference>
<protein>
    <recommendedName>
        <fullName evidence="3">SpoIIAA-like</fullName>
    </recommendedName>
</protein>
<proteinExistence type="predicted"/>
<reference evidence="2" key="1">
    <citation type="submission" date="2016-10" db="EMBL/GenBank/DDBJ databases">
        <authorList>
            <person name="Varghese N."/>
            <person name="Submissions S."/>
        </authorList>
    </citation>
    <scope>NUCLEOTIDE SEQUENCE [LARGE SCALE GENOMIC DNA]</scope>
    <source>
        <strain evidence="2">DSM 23925</strain>
    </source>
</reference>
<evidence type="ECO:0000313" key="2">
    <source>
        <dbReference type="Proteomes" id="UP000198705"/>
    </source>
</evidence>
<dbReference type="STRING" id="649333.SAMN04487989_102479"/>
<organism evidence="1 2">
    <name type="scientific">Bizionia echini</name>
    <dbReference type="NCBI Taxonomy" id="649333"/>
    <lineage>
        <taxon>Bacteria</taxon>
        <taxon>Pseudomonadati</taxon>
        <taxon>Bacteroidota</taxon>
        <taxon>Flavobacteriia</taxon>
        <taxon>Flavobacteriales</taxon>
        <taxon>Flavobacteriaceae</taxon>
        <taxon>Bizionia</taxon>
    </lineage>
</organism>
<dbReference type="AlphaFoldDB" id="A0A1I5B457"/>
<evidence type="ECO:0008006" key="3">
    <source>
        <dbReference type="Google" id="ProtNLM"/>
    </source>
</evidence>
<dbReference type="EMBL" id="FOVN01000002">
    <property type="protein sequence ID" value="SFN69477.1"/>
    <property type="molecule type" value="Genomic_DNA"/>
</dbReference>
<gene>
    <name evidence="1" type="ORF">SAMN04487989_102479</name>
</gene>
<keyword evidence="2" id="KW-1185">Reference proteome</keyword>
<evidence type="ECO:0000313" key="1">
    <source>
        <dbReference type="EMBL" id="SFN69477.1"/>
    </source>
</evidence>
<sequence>MSVIMKYPYGNITCHANYMIAVMNEGITVSVDLNNELYNIARKYYGNRNFVYITHRKNSYSVDPNVYFETSKIKNLIGFAVVLGDSVKIDNTDFERTFISIPFKSFNSLDDAKAWADELCRK</sequence>